<feature type="region of interest" description="Disordered" evidence="3">
    <location>
        <begin position="1"/>
        <end position="27"/>
    </location>
</feature>
<sequence length="467" mass="51433">MASPLSPRPRSPRNDASVPGGVQRQPKRRGVALSCAECRRLKLKYASIPPKSCSSNLARALQMQSRVSVQKGCGAICPEGSLTTGKGNRFVLANTEALHDKINVLATRVRTLEDALLAAHSLNSNAPHHLLTDELLQLKRPLERERQDAPGTELEEKVEVEDNIDSFGSLSFSDNGRSTFFGTTANSWYLLQNEEGSDSDGANGDDDGMLPAHDFPLEPADPAWLAHAFPFSPPVGRVGENMRAAIINKLPRAVGARNLADIYFKHAAWIFWRGLGWYTPISEDDFFDTIFSPVYEQSPDPEAPQGSAHQLAVLCLVLAIGTLVDLEKHAHAPEAMQYYHYARASISIESVLEEQTVTGIQALLLMCHFMFLSDISSPRWAIMGVIVKMAQSVSVCLLLLLLLLFLPLPVSFYSLPITIIHLPPAWCHLPSITLEWHPAPTPSHRHTPGAHKHTPDMSILRLNIPSH</sequence>
<evidence type="ECO:0000313" key="6">
    <source>
        <dbReference type="EMBL" id="KAF5328220.1"/>
    </source>
</evidence>
<evidence type="ECO:0000313" key="7">
    <source>
        <dbReference type="Proteomes" id="UP000567179"/>
    </source>
</evidence>
<comment type="subcellular location">
    <subcellularLocation>
        <location evidence="1">Nucleus</location>
    </subcellularLocation>
</comment>
<organism evidence="6 7">
    <name type="scientific">Psilocybe cf. subviscida</name>
    <dbReference type="NCBI Taxonomy" id="2480587"/>
    <lineage>
        <taxon>Eukaryota</taxon>
        <taxon>Fungi</taxon>
        <taxon>Dikarya</taxon>
        <taxon>Basidiomycota</taxon>
        <taxon>Agaricomycotina</taxon>
        <taxon>Agaricomycetes</taxon>
        <taxon>Agaricomycetidae</taxon>
        <taxon>Agaricales</taxon>
        <taxon>Agaricineae</taxon>
        <taxon>Strophariaceae</taxon>
        <taxon>Psilocybe</taxon>
    </lineage>
</organism>
<dbReference type="PANTHER" id="PTHR31001:SF56">
    <property type="entry name" value="ZN(2)-C6 FUNGAL-TYPE DOMAIN-CONTAINING PROTEIN"/>
    <property type="match status" value="1"/>
</dbReference>
<evidence type="ECO:0000256" key="3">
    <source>
        <dbReference type="SAM" id="MobiDB-lite"/>
    </source>
</evidence>
<keyword evidence="2" id="KW-0539">Nucleus</keyword>
<keyword evidence="7" id="KW-1185">Reference proteome</keyword>
<dbReference type="AlphaFoldDB" id="A0A8H5BRE7"/>
<reference evidence="6 7" key="1">
    <citation type="journal article" date="2020" name="ISME J.">
        <title>Uncovering the hidden diversity of litter-decomposition mechanisms in mushroom-forming fungi.</title>
        <authorList>
            <person name="Floudas D."/>
            <person name="Bentzer J."/>
            <person name="Ahren D."/>
            <person name="Johansson T."/>
            <person name="Persson P."/>
            <person name="Tunlid A."/>
        </authorList>
    </citation>
    <scope>NUCLEOTIDE SEQUENCE [LARGE SCALE GENOMIC DNA]</scope>
    <source>
        <strain evidence="6 7">CBS 101986</strain>
    </source>
</reference>
<dbReference type="InterPro" id="IPR050613">
    <property type="entry name" value="Sec_Metabolite_Reg"/>
</dbReference>
<dbReference type="CDD" id="cd12148">
    <property type="entry name" value="fungal_TF_MHR"/>
    <property type="match status" value="1"/>
</dbReference>
<evidence type="ECO:0000256" key="1">
    <source>
        <dbReference type="ARBA" id="ARBA00004123"/>
    </source>
</evidence>
<name>A0A8H5BRE7_9AGAR</name>
<protein>
    <recommendedName>
        <fullName evidence="5">Xylanolytic transcriptional activator regulatory domain-containing protein</fullName>
    </recommendedName>
</protein>
<dbReference type="InterPro" id="IPR007219">
    <property type="entry name" value="XnlR_reg_dom"/>
</dbReference>
<keyword evidence="4" id="KW-1133">Transmembrane helix</keyword>
<dbReference type="Pfam" id="PF04082">
    <property type="entry name" value="Fungal_trans"/>
    <property type="match status" value="1"/>
</dbReference>
<dbReference type="Proteomes" id="UP000567179">
    <property type="component" value="Unassembled WGS sequence"/>
</dbReference>
<feature type="transmembrane region" description="Helical" evidence="4">
    <location>
        <begin position="385"/>
        <end position="406"/>
    </location>
</feature>
<evidence type="ECO:0000256" key="2">
    <source>
        <dbReference type="ARBA" id="ARBA00023242"/>
    </source>
</evidence>
<keyword evidence="4" id="KW-0472">Membrane</keyword>
<dbReference type="GO" id="GO:0006351">
    <property type="term" value="P:DNA-templated transcription"/>
    <property type="evidence" value="ECO:0007669"/>
    <property type="project" value="InterPro"/>
</dbReference>
<feature type="domain" description="Xylanolytic transcriptional activator regulatory" evidence="5">
    <location>
        <begin position="277"/>
        <end position="393"/>
    </location>
</feature>
<dbReference type="GO" id="GO:0003677">
    <property type="term" value="F:DNA binding"/>
    <property type="evidence" value="ECO:0007669"/>
    <property type="project" value="InterPro"/>
</dbReference>
<comment type="caution">
    <text evidence="6">The sequence shown here is derived from an EMBL/GenBank/DDBJ whole genome shotgun (WGS) entry which is preliminary data.</text>
</comment>
<accession>A0A8H5BRE7</accession>
<dbReference type="GO" id="GO:0008270">
    <property type="term" value="F:zinc ion binding"/>
    <property type="evidence" value="ECO:0007669"/>
    <property type="project" value="InterPro"/>
</dbReference>
<evidence type="ECO:0000256" key="4">
    <source>
        <dbReference type="SAM" id="Phobius"/>
    </source>
</evidence>
<dbReference type="OrthoDB" id="424974at2759"/>
<dbReference type="PANTHER" id="PTHR31001">
    <property type="entry name" value="UNCHARACTERIZED TRANSCRIPTIONAL REGULATORY PROTEIN"/>
    <property type="match status" value="1"/>
</dbReference>
<dbReference type="GO" id="GO:0005634">
    <property type="term" value="C:nucleus"/>
    <property type="evidence" value="ECO:0007669"/>
    <property type="project" value="UniProtKB-SubCell"/>
</dbReference>
<evidence type="ECO:0000259" key="5">
    <source>
        <dbReference type="Pfam" id="PF04082"/>
    </source>
</evidence>
<proteinExistence type="predicted"/>
<dbReference type="EMBL" id="JAACJJ010000005">
    <property type="protein sequence ID" value="KAF5328220.1"/>
    <property type="molecule type" value="Genomic_DNA"/>
</dbReference>
<keyword evidence="4" id="KW-0812">Transmembrane</keyword>
<gene>
    <name evidence="6" type="ORF">D9619_013449</name>
</gene>